<dbReference type="InterPro" id="IPR036968">
    <property type="entry name" value="Enolpyruvate_Tfrase_sf"/>
</dbReference>
<dbReference type="Pfam" id="PF00275">
    <property type="entry name" value="EPSP_synthase"/>
    <property type="match status" value="1"/>
</dbReference>
<sequence>MAHVSNMAKGIQSGIFYSNLPRTEKPRASLCRIWLGSETKSLPFGGRKYGKIAAGSIVSVRVPLRVFSASASVITSEKPSSASEIVLRPIKDISGTVKLPCSKSLSNRILLLAALSEWLVGE</sequence>
<name>A0A1U8QBZ1_NELNU</name>
<organism evidence="1 2">
    <name type="scientific">Nelumbo nucifera</name>
    <name type="common">Sacred lotus</name>
    <dbReference type="NCBI Taxonomy" id="4432"/>
    <lineage>
        <taxon>Eukaryota</taxon>
        <taxon>Viridiplantae</taxon>
        <taxon>Streptophyta</taxon>
        <taxon>Embryophyta</taxon>
        <taxon>Tracheophyta</taxon>
        <taxon>Spermatophyta</taxon>
        <taxon>Magnoliopsida</taxon>
        <taxon>Proteales</taxon>
        <taxon>Nelumbonaceae</taxon>
        <taxon>Nelumbo</taxon>
    </lineage>
</organism>
<keyword evidence="1" id="KW-1185">Reference proteome</keyword>
<dbReference type="InterPro" id="IPR013792">
    <property type="entry name" value="RNA3'P_cycl/enolpyr_Trfase_a/b"/>
</dbReference>
<dbReference type="InterPro" id="IPR001986">
    <property type="entry name" value="Enolpyruvate_Tfrase_dom"/>
</dbReference>
<gene>
    <name evidence="2" type="primary">LOC104611469</name>
</gene>
<dbReference type="SUPFAM" id="SSF55205">
    <property type="entry name" value="EPT/RTPC-like"/>
    <property type="match status" value="1"/>
</dbReference>
<dbReference type="AlphaFoldDB" id="A0A1U8QBZ1"/>
<accession>A0A1U8QBZ1</accession>
<evidence type="ECO:0000313" key="2">
    <source>
        <dbReference type="RefSeq" id="XP_019055661.1"/>
    </source>
</evidence>
<proteinExistence type="predicted"/>
<protein>
    <submittedName>
        <fullName evidence="2">3-phosphoshikimate 1-carboxyvinyltransferase, chloroplastic-like isoform X2</fullName>
    </submittedName>
</protein>
<reference evidence="2" key="1">
    <citation type="submission" date="2025-08" db="UniProtKB">
        <authorList>
            <consortium name="RefSeq"/>
        </authorList>
    </citation>
    <scope>IDENTIFICATION</scope>
</reference>
<dbReference type="RefSeq" id="XP_019055661.1">
    <property type="nucleotide sequence ID" value="XM_019200116.1"/>
</dbReference>
<dbReference type="Proteomes" id="UP000189703">
    <property type="component" value="Unplaced"/>
</dbReference>
<dbReference type="Gene3D" id="3.65.10.10">
    <property type="entry name" value="Enolpyruvate transferase domain"/>
    <property type="match status" value="1"/>
</dbReference>
<dbReference type="GeneID" id="104611469"/>
<dbReference type="GO" id="GO:0016765">
    <property type="term" value="F:transferase activity, transferring alkyl or aryl (other than methyl) groups"/>
    <property type="evidence" value="ECO:0007669"/>
    <property type="project" value="InterPro"/>
</dbReference>
<dbReference type="OrthoDB" id="1743575at2759"/>
<evidence type="ECO:0000313" key="1">
    <source>
        <dbReference type="Proteomes" id="UP000189703"/>
    </source>
</evidence>